<dbReference type="Pfam" id="PF02636">
    <property type="entry name" value="Methyltransf_28"/>
    <property type="match status" value="1"/>
</dbReference>
<dbReference type="EMBL" id="JACVVD010000001">
    <property type="protein sequence ID" value="MBD0379157.1"/>
    <property type="molecule type" value="Genomic_DNA"/>
</dbReference>
<keyword evidence="4" id="KW-1185">Reference proteome</keyword>
<dbReference type="Proteomes" id="UP000650466">
    <property type="component" value="Unassembled WGS sequence"/>
</dbReference>
<dbReference type="InterPro" id="IPR003788">
    <property type="entry name" value="NDUFAF7"/>
</dbReference>
<reference evidence="3" key="1">
    <citation type="submission" date="2020-09" db="EMBL/GenBank/DDBJ databases">
        <title>Draft Genome Sequence of Paenibacillus sp. WST5.</title>
        <authorList>
            <person name="Bao Z."/>
        </authorList>
    </citation>
    <scope>NUCLEOTIDE SEQUENCE</scope>
    <source>
        <strain evidence="3">WST5</strain>
    </source>
</reference>
<protein>
    <submittedName>
        <fullName evidence="3">SAM-dependent methyltransferase</fullName>
    </submittedName>
</protein>
<dbReference type="Gene3D" id="3.40.50.12710">
    <property type="match status" value="1"/>
</dbReference>
<organism evidence="3 4">
    <name type="scientific">Paenibacillus sedimenti</name>
    <dbReference type="NCBI Taxonomy" id="2770274"/>
    <lineage>
        <taxon>Bacteria</taxon>
        <taxon>Bacillati</taxon>
        <taxon>Bacillota</taxon>
        <taxon>Bacilli</taxon>
        <taxon>Bacillales</taxon>
        <taxon>Paenibacillaceae</taxon>
        <taxon>Paenibacillus</taxon>
    </lineage>
</organism>
<dbReference type="PANTHER" id="PTHR12049:SF7">
    <property type="entry name" value="PROTEIN ARGININE METHYLTRANSFERASE NDUFAF7, MITOCHONDRIAL"/>
    <property type="match status" value="1"/>
</dbReference>
<sequence>MNTQLGHPDVVNALLAAIRQSEKQMISFRDFMNICLYSEPGGYYRNPNSKIGKDGDFYTSSSIGSVMGEMVAAYICSQISTETSSDDPIHLVEWGGGNGRLALHLLNEIKLIAPSIFSRLSYTIIESSGFHRGLQRQTLEQHIDLIQFMSENEWFTEGSRDNVYVLANELLDAFPVHRIRFQDRKFQESYVSWNAQEQIFEENWLPLDAKPLLDYIDRLEVQWAEGQVAELNLAAEAWVGSVAAHMISGSCMIIDYGDREEELYAAHRHQGTLLCYRKHQAHDNPFIALGEQDITSHVNFTSCIDSAHRSGFTTCTLQTQREFLVEQGILQKLQDHFDPNPFSEVSKRNRAIRQLLLSDQMSELFKVFIAKKKR</sequence>
<proteinExistence type="predicted"/>
<dbReference type="InterPro" id="IPR029063">
    <property type="entry name" value="SAM-dependent_MTases_sf"/>
</dbReference>
<comment type="caution">
    <text evidence="3">The sequence shown here is derived from an EMBL/GenBank/DDBJ whole genome shotgun (WGS) entry which is preliminary data.</text>
</comment>
<dbReference type="AlphaFoldDB" id="A0A926KJX8"/>
<dbReference type="PANTHER" id="PTHR12049">
    <property type="entry name" value="PROTEIN ARGININE METHYLTRANSFERASE NDUFAF7, MITOCHONDRIAL"/>
    <property type="match status" value="1"/>
</dbReference>
<dbReference type="SUPFAM" id="SSF53335">
    <property type="entry name" value="S-adenosyl-L-methionine-dependent methyltransferases"/>
    <property type="match status" value="1"/>
</dbReference>
<evidence type="ECO:0000256" key="1">
    <source>
        <dbReference type="ARBA" id="ARBA00022603"/>
    </source>
</evidence>
<dbReference type="InterPro" id="IPR038375">
    <property type="entry name" value="NDUFAF7_sf"/>
</dbReference>
<dbReference type="GO" id="GO:0032259">
    <property type="term" value="P:methylation"/>
    <property type="evidence" value="ECO:0007669"/>
    <property type="project" value="UniProtKB-KW"/>
</dbReference>
<keyword evidence="1 3" id="KW-0489">Methyltransferase</keyword>
<evidence type="ECO:0000256" key="2">
    <source>
        <dbReference type="ARBA" id="ARBA00022679"/>
    </source>
</evidence>
<evidence type="ECO:0000313" key="4">
    <source>
        <dbReference type="Proteomes" id="UP000650466"/>
    </source>
</evidence>
<dbReference type="RefSeq" id="WP_188172938.1">
    <property type="nucleotide sequence ID" value="NZ_JACVVD010000001.1"/>
</dbReference>
<evidence type="ECO:0000313" key="3">
    <source>
        <dbReference type="EMBL" id="MBD0379157.1"/>
    </source>
</evidence>
<dbReference type="GO" id="GO:0035243">
    <property type="term" value="F:protein-arginine omega-N symmetric methyltransferase activity"/>
    <property type="evidence" value="ECO:0007669"/>
    <property type="project" value="TreeGrafter"/>
</dbReference>
<name>A0A926KJX8_9BACL</name>
<gene>
    <name evidence="3" type="ORF">ICC18_03330</name>
</gene>
<accession>A0A926KJX8</accession>
<keyword evidence="2" id="KW-0808">Transferase</keyword>